<dbReference type="AlphaFoldDB" id="A0A6C0L0B4"/>
<dbReference type="EMBL" id="MN741006">
    <property type="protein sequence ID" value="QHU22357.1"/>
    <property type="molecule type" value="Genomic_DNA"/>
</dbReference>
<protein>
    <submittedName>
        <fullName evidence="3">Uncharacterized protein</fullName>
    </submittedName>
</protein>
<organism evidence="3">
    <name type="scientific">viral metagenome</name>
    <dbReference type="NCBI Taxonomy" id="1070528"/>
    <lineage>
        <taxon>unclassified sequences</taxon>
        <taxon>metagenomes</taxon>
        <taxon>organismal metagenomes</taxon>
    </lineage>
</organism>
<keyword evidence="2" id="KW-0472">Membrane</keyword>
<reference evidence="3" key="1">
    <citation type="journal article" date="2020" name="Nature">
        <title>Giant virus diversity and host interactions through global metagenomics.</title>
        <authorList>
            <person name="Schulz F."/>
            <person name="Roux S."/>
            <person name="Paez-Espino D."/>
            <person name="Jungbluth S."/>
            <person name="Walsh D.A."/>
            <person name="Denef V.J."/>
            <person name="McMahon K.D."/>
            <person name="Konstantinidis K.T."/>
            <person name="Eloe-Fadrosh E.A."/>
            <person name="Kyrpides N.C."/>
            <person name="Woyke T."/>
        </authorList>
    </citation>
    <scope>NUCLEOTIDE SEQUENCE</scope>
    <source>
        <strain evidence="3">GVMAG-S-ERX555907-102</strain>
    </source>
</reference>
<sequence length="154" mass="17797">MEKTTNISELPINSNIPPIDTSEMEDKIHVSTEKFTIDQDVVHSQPEKRVKFADEEETRKVVTPDTNEKKQSDLFTISNELKLIALASLMFFIFIDNKFKRYIINILTQVFGEFIKTETGGTSKVGNLFYSLTFGLVLYLFTIFVDYTTLQFDF</sequence>
<keyword evidence="2" id="KW-1133">Transmembrane helix</keyword>
<name>A0A6C0L0B4_9ZZZZ</name>
<evidence type="ECO:0000313" key="3">
    <source>
        <dbReference type="EMBL" id="QHU22357.1"/>
    </source>
</evidence>
<feature type="transmembrane region" description="Helical" evidence="2">
    <location>
        <begin position="125"/>
        <end position="145"/>
    </location>
</feature>
<feature type="region of interest" description="Disordered" evidence="1">
    <location>
        <begin position="1"/>
        <end position="21"/>
    </location>
</feature>
<proteinExistence type="predicted"/>
<feature type="compositionally biased region" description="Polar residues" evidence="1">
    <location>
        <begin position="1"/>
        <end position="16"/>
    </location>
</feature>
<accession>A0A6C0L0B4</accession>
<evidence type="ECO:0000256" key="2">
    <source>
        <dbReference type="SAM" id="Phobius"/>
    </source>
</evidence>
<evidence type="ECO:0000256" key="1">
    <source>
        <dbReference type="SAM" id="MobiDB-lite"/>
    </source>
</evidence>
<keyword evidence="2" id="KW-0812">Transmembrane</keyword>